<dbReference type="Proteomes" id="UP000232003">
    <property type="component" value="Chromosome"/>
</dbReference>
<dbReference type="EMBL" id="CP024785">
    <property type="protein sequence ID" value="AUB35523.1"/>
    <property type="molecule type" value="Genomic_DNA"/>
</dbReference>
<accession>A0A2K8SJQ2</accession>
<reference evidence="1 2" key="1">
    <citation type="submission" date="2017-11" db="EMBL/GenBank/DDBJ databases">
        <title>Complete genome of a free-living desiccation-tolerant cyanobacterium and its photosynthetic adaptation to extreme terrestrial habitat.</title>
        <authorList>
            <person name="Shang J."/>
        </authorList>
    </citation>
    <scope>NUCLEOTIDE SEQUENCE [LARGE SCALE GENOMIC DNA]</scope>
    <source>
        <strain evidence="1 2">CCNUN1</strain>
    </source>
</reference>
<evidence type="ECO:0000313" key="2">
    <source>
        <dbReference type="Proteomes" id="UP000232003"/>
    </source>
</evidence>
<protein>
    <submittedName>
        <fullName evidence="1">Uncharacterized protein</fullName>
    </submittedName>
</protein>
<proteinExistence type="predicted"/>
<keyword evidence="2" id="KW-1185">Reference proteome</keyword>
<gene>
    <name evidence="1" type="ORF">COO91_01403</name>
</gene>
<name>A0A2K8SJQ2_9NOSO</name>
<dbReference type="KEGG" id="nfl:COO91_01403"/>
<evidence type="ECO:0000313" key="1">
    <source>
        <dbReference type="EMBL" id="AUB35523.1"/>
    </source>
</evidence>
<sequence>MSEPCRLDNFWGKLHQRKPACIQESLAPLRWGRLEAGVFSLLDHPTGLLEEKMG</sequence>
<dbReference type="AlphaFoldDB" id="A0A2K8SJQ2"/>
<organism evidence="1 2">
    <name type="scientific">Nostoc flagelliforme CCNUN1</name>
    <dbReference type="NCBI Taxonomy" id="2038116"/>
    <lineage>
        <taxon>Bacteria</taxon>
        <taxon>Bacillati</taxon>
        <taxon>Cyanobacteriota</taxon>
        <taxon>Cyanophyceae</taxon>
        <taxon>Nostocales</taxon>
        <taxon>Nostocaceae</taxon>
        <taxon>Nostoc</taxon>
    </lineage>
</organism>